<name>A0A2S9XAG6_9NEIS</name>
<dbReference type="Pfam" id="PF03544">
    <property type="entry name" value="TonB_C"/>
    <property type="match status" value="1"/>
</dbReference>
<sequence>MKSVPILQFSALAGVLAAHVLALWLLNQQHASQAPITPPRLARMDMIALAPPGRPAASPPAAAKPQPPQPRQSEAKPAPAKPKTPPVQTSKMSSETPAPAKAISAPAAPAAAAANDAPKSDGQTVSAGKSQAITEPLARGGYLNNPAPAYPSQSQEDGEAGTVRLRVHVSAQGMPLDVAVQDSSGFPRLDRAALAAVKRWRFIPAKRGDEPIAYTFVVPVEFSLKSIRS</sequence>
<comment type="similarity">
    <text evidence="2">Belongs to the TonB family.</text>
</comment>
<dbReference type="GO" id="GO:0055085">
    <property type="term" value="P:transmembrane transport"/>
    <property type="evidence" value="ECO:0007669"/>
    <property type="project" value="InterPro"/>
</dbReference>
<feature type="compositionally biased region" description="Low complexity" evidence="10">
    <location>
        <begin position="97"/>
        <end position="117"/>
    </location>
</feature>
<evidence type="ECO:0000256" key="9">
    <source>
        <dbReference type="ARBA" id="ARBA00023136"/>
    </source>
</evidence>
<evidence type="ECO:0000256" key="3">
    <source>
        <dbReference type="ARBA" id="ARBA00022448"/>
    </source>
</evidence>
<organism evidence="12 13">
    <name type="scientific">Chromobacterium amazonense</name>
    <dbReference type="NCBI Taxonomy" id="1382803"/>
    <lineage>
        <taxon>Bacteria</taxon>
        <taxon>Pseudomonadati</taxon>
        <taxon>Pseudomonadota</taxon>
        <taxon>Betaproteobacteria</taxon>
        <taxon>Neisseriales</taxon>
        <taxon>Chromobacteriaceae</taxon>
        <taxon>Chromobacterium</taxon>
    </lineage>
</organism>
<keyword evidence="9" id="KW-0472">Membrane</keyword>
<feature type="domain" description="TonB C-terminal" evidence="11">
    <location>
        <begin position="135"/>
        <end position="229"/>
    </location>
</feature>
<evidence type="ECO:0000256" key="2">
    <source>
        <dbReference type="ARBA" id="ARBA00006555"/>
    </source>
</evidence>
<evidence type="ECO:0000256" key="7">
    <source>
        <dbReference type="ARBA" id="ARBA00022927"/>
    </source>
</evidence>
<dbReference type="RefSeq" id="WP_106075560.1">
    <property type="nucleotide sequence ID" value="NZ_MTBD01000001.1"/>
</dbReference>
<dbReference type="PANTHER" id="PTHR33446:SF2">
    <property type="entry name" value="PROTEIN TONB"/>
    <property type="match status" value="1"/>
</dbReference>
<dbReference type="Proteomes" id="UP000239469">
    <property type="component" value="Unassembled WGS sequence"/>
</dbReference>
<comment type="caution">
    <text evidence="12">The sequence shown here is derived from an EMBL/GenBank/DDBJ whole genome shotgun (WGS) entry which is preliminary data.</text>
</comment>
<evidence type="ECO:0000256" key="5">
    <source>
        <dbReference type="ARBA" id="ARBA00022519"/>
    </source>
</evidence>
<keyword evidence="6" id="KW-0812">Transmembrane</keyword>
<dbReference type="GO" id="GO:0098797">
    <property type="term" value="C:plasma membrane protein complex"/>
    <property type="evidence" value="ECO:0007669"/>
    <property type="project" value="TreeGrafter"/>
</dbReference>
<dbReference type="NCBIfam" id="TIGR01352">
    <property type="entry name" value="tonB_Cterm"/>
    <property type="match status" value="1"/>
</dbReference>
<evidence type="ECO:0000256" key="4">
    <source>
        <dbReference type="ARBA" id="ARBA00022475"/>
    </source>
</evidence>
<dbReference type="PROSITE" id="PS52015">
    <property type="entry name" value="TONB_CTD"/>
    <property type="match status" value="1"/>
</dbReference>
<evidence type="ECO:0000259" key="11">
    <source>
        <dbReference type="PROSITE" id="PS52015"/>
    </source>
</evidence>
<comment type="subcellular location">
    <subcellularLocation>
        <location evidence="1">Cell inner membrane</location>
        <topology evidence="1">Single-pass membrane protein</topology>
        <orientation evidence="1">Periplasmic side</orientation>
    </subcellularLocation>
</comment>
<accession>A0A2S9XAG6</accession>
<evidence type="ECO:0000313" key="12">
    <source>
        <dbReference type="EMBL" id="PRP72719.1"/>
    </source>
</evidence>
<evidence type="ECO:0000256" key="1">
    <source>
        <dbReference type="ARBA" id="ARBA00004383"/>
    </source>
</evidence>
<feature type="compositionally biased region" description="Polar residues" evidence="10">
    <location>
        <begin position="121"/>
        <end position="133"/>
    </location>
</feature>
<dbReference type="OrthoDB" id="9792439at2"/>
<dbReference type="Gene3D" id="3.30.1150.10">
    <property type="match status" value="1"/>
</dbReference>
<dbReference type="PANTHER" id="PTHR33446">
    <property type="entry name" value="PROTEIN TONB-RELATED"/>
    <property type="match status" value="1"/>
</dbReference>
<keyword evidence="3" id="KW-0813">Transport</keyword>
<protein>
    <recommendedName>
        <fullName evidence="11">TonB C-terminal domain-containing protein</fullName>
    </recommendedName>
</protein>
<keyword evidence="7" id="KW-0653">Protein transport</keyword>
<dbReference type="InterPro" id="IPR037682">
    <property type="entry name" value="TonB_C"/>
</dbReference>
<proteinExistence type="inferred from homology"/>
<dbReference type="GO" id="GO:0015031">
    <property type="term" value="P:protein transport"/>
    <property type="evidence" value="ECO:0007669"/>
    <property type="project" value="UniProtKB-KW"/>
</dbReference>
<reference evidence="12 13" key="1">
    <citation type="submission" date="2017-01" db="EMBL/GenBank/DDBJ databases">
        <title>New insights into the genetic diversity of Chromobacterium isolated from tropical freshwater lake.</title>
        <authorList>
            <person name="Santos A.B."/>
            <person name="Nascimento A.M."/>
            <person name="Da Silva P.C."/>
        </authorList>
    </citation>
    <scope>NUCLEOTIDE SEQUENCE [LARGE SCALE GENOMIC DNA]</scope>
    <source>
        <strain evidence="12 13">56AF</strain>
    </source>
</reference>
<dbReference type="AlphaFoldDB" id="A0A2S9XAG6"/>
<feature type="compositionally biased region" description="Polar residues" evidence="10">
    <location>
        <begin position="87"/>
        <end position="96"/>
    </location>
</feature>
<evidence type="ECO:0000256" key="8">
    <source>
        <dbReference type="ARBA" id="ARBA00022989"/>
    </source>
</evidence>
<dbReference type="InterPro" id="IPR051045">
    <property type="entry name" value="TonB-dependent_transducer"/>
</dbReference>
<gene>
    <name evidence="12" type="ORF">BUE93_01450</name>
</gene>
<feature type="region of interest" description="Disordered" evidence="10">
    <location>
        <begin position="50"/>
        <end position="160"/>
    </location>
</feature>
<dbReference type="InterPro" id="IPR006260">
    <property type="entry name" value="TonB/TolA_C"/>
</dbReference>
<keyword evidence="4" id="KW-1003">Cell membrane</keyword>
<dbReference type="EMBL" id="MTBD01000001">
    <property type="protein sequence ID" value="PRP72719.1"/>
    <property type="molecule type" value="Genomic_DNA"/>
</dbReference>
<dbReference type="SUPFAM" id="SSF74653">
    <property type="entry name" value="TolA/TonB C-terminal domain"/>
    <property type="match status" value="1"/>
</dbReference>
<keyword evidence="8" id="KW-1133">Transmembrane helix</keyword>
<keyword evidence="5" id="KW-0997">Cell inner membrane</keyword>
<dbReference type="GO" id="GO:0031992">
    <property type="term" value="F:energy transducer activity"/>
    <property type="evidence" value="ECO:0007669"/>
    <property type="project" value="TreeGrafter"/>
</dbReference>
<evidence type="ECO:0000256" key="10">
    <source>
        <dbReference type="SAM" id="MobiDB-lite"/>
    </source>
</evidence>
<evidence type="ECO:0000256" key="6">
    <source>
        <dbReference type="ARBA" id="ARBA00022692"/>
    </source>
</evidence>
<evidence type="ECO:0000313" key="13">
    <source>
        <dbReference type="Proteomes" id="UP000239469"/>
    </source>
</evidence>